<evidence type="ECO:0000313" key="2">
    <source>
        <dbReference type="EMBL" id="TDH62301.1"/>
    </source>
</evidence>
<dbReference type="EMBL" id="SMSJ01000012">
    <property type="protein sequence ID" value="TDH62301.1"/>
    <property type="molecule type" value="Genomic_DNA"/>
</dbReference>
<feature type="region of interest" description="Disordered" evidence="1">
    <location>
        <begin position="1"/>
        <end position="28"/>
    </location>
</feature>
<organism evidence="2 3">
    <name type="scientific">Dankookia rubra</name>
    <dbReference type="NCBI Taxonomy" id="1442381"/>
    <lineage>
        <taxon>Bacteria</taxon>
        <taxon>Pseudomonadati</taxon>
        <taxon>Pseudomonadota</taxon>
        <taxon>Alphaproteobacteria</taxon>
        <taxon>Acetobacterales</taxon>
        <taxon>Roseomonadaceae</taxon>
        <taxon>Dankookia</taxon>
    </lineage>
</organism>
<evidence type="ECO:0000313" key="3">
    <source>
        <dbReference type="Proteomes" id="UP000295096"/>
    </source>
</evidence>
<reference evidence="2 3" key="1">
    <citation type="journal article" date="2016" name="J. Microbiol.">
        <title>Dankookia rubra gen. nov., sp. nov., an alphaproteobacterium isolated from sediment of a shallow stream.</title>
        <authorList>
            <person name="Kim W.H."/>
            <person name="Kim D.H."/>
            <person name="Kang K."/>
            <person name="Ahn T.Y."/>
        </authorList>
    </citation>
    <scope>NUCLEOTIDE SEQUENCE [LARGE SCALE GENOMIC DNA]</scope>
    <source>
        <strain evidence="2 3">JCM30602</strain>
    </source>
</reference>
<dbReference type="Proteomes" id="UP000295096">
    <property type="component" value="Unassembled WGS sequence"/>
</dbReference>
<name>A0A4R5QI27_9PROT</name>
<dbReference type="AlphaFoldDB" id="A0A4R5QI27"/>
<comment type="caution">
    <text evidence="2">The sequence shown here is derived from an EMBL/GenBank/DDBJ whole genome shotgun (WGS) entry which is preliminary data.</text>
</comment>
<keyword evidence="3" id="KW-1185">Reference proteome</keyword>
<dbReference type="OrthoDB" id="7376630at2"/>
<evidence type="ECO:0000256" key="1">
    <source>
        <dbReference type="SAM" id="MobiDB-lite"/>
    </source>
</evidence>
<sequence>MAEVTGDLPATTAVRTEPERGAERRQVPASAAARVELVQINFRASKDLAKLISRLSAERGSTRRLFAQLLQNDGHEVPAADLNPPDTRRRYDD</sequence>
<protein>
    <submittedName>
        <fullName evidence="2">Uncharacterized protein</fullName>
    </submittedName>
</protein>
<dbReference type="RefSeq" id="WP_133288818.1">
    <property type="nucleotide sequence ID" value="NZ_SMSJ01000012.1"/>
</dbReference>
<proteinExistence type="predicted"/>
<accession>A0A4R5QI27</accession>
<feature type="compositionally biased region" description="Basic and acidic residues" evidence="1">
    <location>
        <begin position="16"/>
        <end position="26"/>
    </location>
</feature>
<gene>
    <name evidence="2" type="ORF">E2C06_11835</name>
</gene>